<sequence>MGTFGCLDDFIGSGLEPFCLRRPCLSGDGQELQHAWRQSRRGVGGLRCDINHSALALNKIQLPAGMKRSHERDSRLQTKSEEDGPKTCRGQEEPAESEACTPGNTPLVYCTDQPIPTRYEDFSHEKAR</sequence>
<dbReference type="EMBL" id="MIGC01000308">
    <property type="protein sequence ID" value="PHJ25339.1"/>
    <property type="molecule type" value="Genomic_DNA"/>
</dbReference>
<protein>
    <submittedName>
        <fullName evidence="2">Uncharacterized protein</fullName>
    </submittedName>
</protein>
<feature type="region of interest" description="Disordered" evidence="1">
    <location>
        <begin position="62"/>
        <end position="107"/>
    </location>
</feature>
<dbReference type="RefSeq" id="XP_067927011.1">
    <property type="nucleotide sequence ID" value="XM_068061005.1"/>
</dbReference>
<gene>
    <name evidence="2" type="ORF">CSUI_000798</name>
</gene>
<reference evidence="2 3" key="1">
    <citation type="journal article" date="2017" name="Int. J. Parasitol.">
        <title>The genome of the protozoan parasite Cystoisospora suis and a reverse vaccinology approach to identify vaccine candidates.</title>
        <authorList>
            <person name="Palmieri N."/>
            <person name="Shrestha A."/>
            <person name="Ruttkowski B."/>
            <person name="Beck T."/>
            <person name="Vogl C."/>
            <person name="Tomley F."/>
            <person name="Blake D.P."/>
            <person name="Joachim A."/>
        </authorList>
    </citation>
    <scope>NUCLEOTIDE SEQUENCE [LARGE SCALE GENOMIC DNA]</scope>
    <source>
        <strain evidence="2 3">Wien I</strain>
    </source>
</reference>
<dbReference type="GeneID" id="94424216"/>
<evidence type="ECO:0000313" key="2">
    <source>
        <dbReference type="EMBL" id="PHJ25339.1"/>
    </source>
</evidence>
<evidence type="ECO:0000313" key="3">
    <source>
        <dbReference type="Proteomes" id="UP000221165"/>
    </source>
</evidence>
<feature type="compositionally biased region" description="Basic and acidic residues" evidence="1">
    <location>
        <begin position="68"/>
        <end position="92"/>
    </location>
</feature>
<dbReference type="VEuPathDB" id="ToxoDB:CSUI_000798"/>
<organism evidence="2 3">
    <name type="scientific">Cystoisospora suis</name>
    <dbReference type="NCBI Taxonomy" id="483139"/>
    <lineage>
        <taxon>Eukaryota</taxon>
        <taxon>Sar</taxon>
        <taxon>Alveolata</taxon>
        <taxon>Apicomplexa</taxon>
        <taxon>Conoidasida</taxon>
        <taxon>Coccidia</taxon>
        <taxon>Eucoccidiorida</taxon>
        <taxon>Eimeriorina</taxon>
        <taxon>Sarcocystidae</taxon>
        <taxon>Cystoisospora</taxon>
    </lineage>
</organism>
<keyword evidence="3" id="KW-1185">Reference proteome</keyword>
<accession>A0A2C6LCL3</accession>
<dbReference type="Proteomes" id="UP000221165">
    <property type="component" value="Unassembled WGS sequence"/>
</dbReference>
<dbReference type="AlphaFoldDB" id="A0A2C6LCL3"/>
<evidence type="ECO:0000256" key="1">
    <source>
        <dbReference type="SAM" id="MobiDB-lite"/>
    </source>
</evidence>
<name>A0A2C6LCL3_9APIC</name>
<proteinExistence type="predicted"/>
<comment type="caution">
    <text evidence="2">The sequence shown here is derived from an EMBL/GenBank/DDBJ whole genome shotgun (WGS) entry which is preliminary data.</text>
</comment>